<proteinExistence type="predicted"/>
<evidence type="ECO:0000313" key="2">
    <source>
        <dbReference type="Proteomes" id="UP000077266"/>
    </source>
</evidence>
<evidence type="ECO:0000313" key="1">
    <source>
        <dbReference type="EMBL" id="KZV78285.1"/>
    </source>
</evidence>
<dbReference type="Proteomes" id="UP000077266">
    <property type="component" value="Unassembled WGS sequence"/>
</dbReference>
<protein>
    <recommendedName>
        <fullName evidence="3">Chromo domain-containing protein</fullName>
    </recommendedName>
</protein>
<organism evidence="1 2">
    <name type="scientific">Exidia glandulosa HHB12029</name>
    <dbReference type="NCBI Taxonomy" id="1314781"/>
    <lineage>
        <taxon>Eukaryota</taxon>
        <taxon>Fungi</taxon>
        <taxon>Dikarya</taxon>
        <taxon>Basidiomycota</taxon>
        <taxon>Agaricomycotina</taxon>
        <taxon>Agaricomycetes</taxon>
        <taxon>Auriculariales</taxon>
        <taxon>Exidiaceae</taxon>
        <taxon>Exidia</taxon>
    </lineage>
</organism>
<dbReference type="InParanoid" id="A0A166MQD6"/>
<evidence type="ECO:0008006" key="3">
    <source>
        <dbReference type="Google" id="ProtNLM"/>
    </source>
</evidence>
<accession>A0A166MQD6</accession>
<dbReference type="AlphaFoldDB" id="A0A166MQD6"/>
<sequence length="186" mass="21713">MARKRKARVRSETPESEPERVYEVEYIRFATLVREKPKRGRVYLEWVYSIKWVGYPPESLTTTWTAGSFNIDNSVLTDFYSHADPSTIKNVYAEGDMIFPTQSYREHGIISAHLARRETGEEYQTQTEIDALRKSLEERRDFRLIGDDWMDERMTIKPQPKRPGKALAPVPSAYTLTYQEVPMADL</sequence>
<keyword evidence="2" id="KW-1185">Reference proteome</keyword>
<dbReference type="InterPro" id="IPR016197">
    <property type="entry name" value="Chromo-like_dom_sf"/>
</dbReference>
<dbReference type="SUPFAM" id="SSF54160">
    <property type="entry name" value="Chromo domain-like"/>
    <property type="match status" value="1"/>
</dbReference>
<feature type="non-terminal residue" evidence="1">
    <location>
        <position position="186"/>
    </location>
</feature>
<name>A0A166MQD6_EXIGL</name>
<gene>
    <name evidence="1" type="ORF">EXIGLDRAFT_784070</name>
</gene>
<dbReference type="EMBL" id="KV426991">
    <property type="protein sequence ID" value="KZV78285.1"/>
    <property type="molecule type" value="Genomic_DNA"/>
</dbReference>
<reference evidence="1 2" key="1">
    <citation type="journal article" date="2016" name="Mol. Biol. Evol.">
        <title>Comparative Genomics of Early-Diverging Mushroom-Forming Fungi Provides Insights into the Origins of Lignocellulose Decay Capabilities.</title>
        <authorList>
            <person name="Nagy L.G."/>
            <person name="Riley R."/>
            <person name="Tritt A."/>
            <person name="Adam C."/>
            <person name="Daum C."/>
            <person name="Floudas D."/>
            <person name="Sun H."/>
            <person name="Yadav J.S."/>
            <person name="Pangilinan J."/>
            <person name="Larsson K.H."/>
            <person name="Matsuura K."/>
            <person name="Barry K."/>
            <person name="Labutti K."/>
            <person name="Kuo R."/>
            <person name="Ohm R.A."/>
            <person name="Bhattacharya S.S."/>
            <person name="Shirouzu T."/>
            <person name="Yoshinaga Y."/>
            <person name="Martin F.M."/>
            <person name="Grigoriev I.V."/>
            <person name="Hibbett D.S."/>
        </authorList>
    </citation>
    <scope>NUCLEOTIDE SEQUENCE [LARGE SCALE GENOMIC DNA]</scope>
    <source>
        <strain evidence="1 2">HHB12029</strain>
    </source>
</reference>
<dbReference type="Gene3D" id="2.40.50.40">
    <property type="match status" value="1"/>
</dbReference>